<feature type="domain" description="Molybdopterin oxidoreductase" evidence="5">
    <location>
        <begin position="51"/>
        <end position="448"/>
    </location>
</feature>
<dbReference type="Gene3D" id="2.40.40.20">
    <property type="match status" value="1"/>
</dbReference>
<gene>
    <name evidence="7" type="ORF">IG193_08380</name>
</gene>
<dbReference type="Gene3D" id="3.30.2070.10">
    <property type="entry name" value="Formate dehydrogenase/DMSO reductase"/>
    <property type="match status" value="1"/>
</dbReference>
<evidence type="ECO:0000256" key="3">
    <source>
        <dbReference type="ARBA" id="ARBA00023004"/>
    </source>
</evidence>
<dbReference type="GO" id="GO:0051536">
    <property type="term" value="F:iron-sulfur cluster binding"/>
    <property type="evidence" value="ECO:0007669"/>
    <property type="project" value="UniProtKB-KW"/>
</dbReference>
<dbReference type="Gene3D" id="3.40.50.740">
    <property type="match status" value="1"/>
</dbReference>
<dbReference type="Pfam" id="PF00384">
    <property type="entry name" value="Molybdopterin"/>
    <property type="match status" value="1"/>
</dbReference>
<evidence type="ECO:0000256" key="1">
    <source>
        <dbReference type="ARBA" id="ARBA00010312"/>
    </source>
</evidence>
<sequence length="635" mass="71110">MSCPRDCYDTCFIDVDLDTLTPRASSLNPITQGFLCPRGRGDKARVFSKERVLYPHVRPEGKNSSFRRVTWDEALEVVAKRLEQVIKEYGPGSVLHVEYAGHMGLLTWYYPQRLWNRIGAARTDYSICSKSGHEAISLHYGLSYGRQPEDIAESRLLVFWGFNAAVSAVHLWRLALEAQSKGAKIVAVDPRMSETAKRSDLWVQPRPGTDVALAYGVAREIIESGFADLEFLSKYTLGFEAFREEALKWTPERVERVTGVRAADVKSLAEAYGTLKPSITFIGFGVQKSRNGAETTRAVSLLPALVGVHRGFYYSNSRGFYVRVDRLTLEDKYKPSRVVSQVALADLVERGEFKFVYVYNSNPVLTLPRADKLVRGLTRQDVFLVVHETHWTETARLADVVLPAPTFYEKEDVVIPYSHSYVIYSRRVIQPLGESRDEVWLTCRLAEKLGVGDVCADPLEALKEALEGALEGSFEDLLEGKVLRLKYRPLGEYQTPSGRIEFYSTTAAERGMSPLPVHREPDKGFILLNTAHSLYTHTQFRDVYGEIPPVVYVNPDDAKDMGLAEGDTVEVYNENGSVELRVRITSDVPRGVLWSPRELVGLNGVPQNALVSTETQAIGGGPVFNSTTVSLRKKK</sequence>
<name>A0A7L9FJ52_9CREN</name>
<feature type="domain" description="Molybdopterin dinucleotide-binding" evidence="6">
    <location>
        <begin position="537"/>
        <end position="627"/>
    </location>
</feature>
<dbReference type="Gene3D" id="3.40.228.10">
    <property type="entry name" value="Dimethylsulfoxide Reductase, domain 2"/>
    <property type="match status" value="1"/>
</dbReference>
<dbReference type="EMBL" id="CP062310">
    <property type="protein sequence ID" value="QOJ79809.1"/>
    <property type="molecule type" value="Genomic_DNA"/>
</dbReference>
<dbReference type="Pfam" id="PF01568">
    <property type="entry name" value="Molydop_binding"/>
    <property type="match status" value="1"/>
</dbReference>
<evidence type="ECO:0000313" key="8">
    <source>
        <dbReference type="Proteomes" id="UP000594121"/>
    </source>
</evidence>
<dbReference type="InterPro" id="IPR006656">
    <property type="entry name" value="Mopterin_OxRdtase"/>
</dbReference>
<accession>A0A7L9FJ52</accession>
<dbReference type="PANTHER" id="PTHR43742:SF6">
    <property type="entry name" value="OXIDOREDUCTASE YYAE-RELATED"/>
    <property type="match status" value="1"/>
</dbReference>
<dbReference type="KEGG" id="thel:IG193_08380"/>
<dbReference type="InParanoid" id="A0A7L9FJ52"/>
<evidence type="ECO:0000313" key="7">
    <source>
        <dbReference type="EMBL" id="QOJ79809.1"/>
    </source>
</evidence>
<reference evidence="7 8" key="1">
    <citation type="submission" date="2020-10" db="EMBL/GenBank/DDBJ databases">
        <title>Thermofilum lucidum 3507LT sp. nov. a novel member of Thermofilaceae family isolated from Chile hot spring, and proposal of description order Thermofilales.</title>
        <authorList>
            <person name="Zayulina K.S."/>
            <person name="Elcheninov A.G."/>
            <person name="Toshchakov S.V."/>
            <person name="Kublanov I.V."/>
        </authorList>
    </citation>
    <scope>NUCLEOTIDE SEQUENCE [LARGE SCALE GENOMIC DNA]</scope>
    <source>
        <strain evidence="7 8">3507LT</strain>
    </source>
</reference>
<keyword evidence="4" id="KW-0411">Iron-sulfur</keyword>
<dbReference type="CDD" id="cd02775">
    <property type="entry name" value="MopB_CT"/>
    <property type="match status" value="1"/>
</dbReference>
<dbReference type="GO" id="GO:0043546">
    <property type="term" value="F:molybdopterin cofactor binding"/>
    <property type="evidence" value="ECO:0007669"/>
    <property type="project" value="InterPro"/>
</dbReference>
<protein>
    <submittedName>
        <fullName evidence="7">Molybdopterin-dependent oxidoreductase</fullName>
    </submittedName>
</protein>
<dbReference type="AlphaFoldDB" id="A0A7L9FJ52"/>
<dbReference type="PANTHER" id="PTHR43742">
    <property type="entry name" value="TRIMETHYLAMINE-N-OXIDE REDUCTASE"/>
    <property type="match status" value="1"/>
</dbReference>
<evidence type="ECO:0000256" key="4">
    <source>
        <dbReference type="ARBA" id="ARBA00023014"/>
    </source>
</evidence>
<evidence type="ECO:0000259" key="5">
    <source>
        <dbReference type="Pfam" id="PF00384"/>
    </source>
</evidence>
<dbReference type="SUPFAM" id="SSF53706">
    <property type="entry name" value="Formate dehydrogenase/DMSO reductase, domains 1-3"/>
    <property type="match status" value="1"/>
</dbReference>
<dbReference type="CDD" id="cd02766">
    <property type="entry name" value="MopB_3"/>
    <property type="match status" value="1"/>
</dbReference>
<keyword evidence="3" id="KW-0408">Iron</keyword>
<evidence type="ECO:0000256" key="2">
    <source>
        <dbReference type="ARBA" id="ARBA00022723"/>
    </source>
</evidence>
<dbReference type="InterPro" id="IPR050612">
    <property type="entry name" value="Prok_Mopterin_Oxidored"/>
</dbReference>
<evidence type="ECO:0000259" key="6">
    <source>
        <dbReference type="Pfam" id="PF01568"/>
    </source>
</evidence>
<dbReference type="GO" id="GO:0046872">
    <property type="term" value="F:metal ion binding"/>
    <property type="evidence" value="ECO:0007669"/>
    <property type="project" value="UniProtKB-KW"/>
</dbReference>
<dbReference type="GO" id="GO:0016491">
    <property type="term" value="F:oxidoreductase activity"/>
    <property type="evidence" value="ECO:0007669"/>
    <property type="project" value="InterPro"/>
</dbReference>
<dbReference type="InterPro" id="IPR006657">
    <property type="entry name" value="MoPterin_dinucl-bd_dom"/>
</dbReference>
<proteinExistence type="inferred from homology"/>
<keyword evidence="2" id="KW-0479">Metal-binding</keyword>
<comment type="similarity">
    <text evidence="1">Belongs to the prokaryotic molybdopterin-containing oxidoreductase family.</text>
</comment>
<dbReference type="InterPro" id="IPR009010">
    <property type="entry name" value="Asp_de-COase-like_dom_sf"/>
</dbReference>
<dbReference type="SUPFAM" id="SSF50692">
    <property type="entry name" value="ADC-like"/>
    <property type="match status" value="1"/>
</dbReference>
<organism evidence="7 8">
    <name type="scientific">Infirmifilum lucidum</name>
    <dbReference type="NCBI Taxonomy" id="2776706"/>
    <lineage>
        <taxon>Archaea</taxon>
        <taxon>Thermoproteota</taxon>
        <taxon>Thermoprotei</taxon>
        <taxon>Thermofilales</taxon>
        <taxon>Thermofilaceae</taxon>
        <taxon>Infirmifilum</taxon>
    </lineage>
</organism>
<keyword evidence="8" id="KW-1185">Reference proteome</keyword>
<dbReference type="Proteomes" id="UP000594121">
    <property type="component" value="Chromosome"/>
</dbReference>